<dbReference type="EMBL" id="CAJNOE010000011">
    <property type="protein sequence ID" value="CAF0724281.1"/>
    <property type="molecule type" value="Genomic_DNA"/>
</dbReference>
<keyword evidence="3" id="KW-0966">Cell projection</keyword>
<dbReference type="InterPro" id="IPR052315">
    <property type="entry name" value="MORN4"/>
</dbReference>
<comment type="caution">
    <text evidence="4">The sequence shown here is derived from an EMBL/GenBank/DDBJ whole genome shotgun (WGS) entry which is preliminary data.</text>
</comment>
<accession>A0A813MGP3</accession>
<evidence type="ECO:0008006" key="7">
    <source>
        <dbReference type="Google" id="ProtNLM"/>
    </source>
</evidence>
<dbReference type="PANTHER" id="PTHR46614:SF1">
    <property type="entry name" value="MORN REPEAT-CONTAINING PROTEIN 4"/>
    <property type="match status" value="1"/>
</dbReference>
<evidence type="ECO:0000256" key="3">
    <source>
        <dbReference type="ARBA" id="ARBA00023273"/>
    </source>
</evidence>
<name>A0A813MGP3_9BILA</name>
<dbReference type="SUPFAM" id="SSF82185">
    <property type="entry name" value="Histone H3 K4-specific methyltransferase SET7/9 N-terminal domain"/>
    <property type="match status" value="1"/>
</dbReference>
<reference evidence="4" key="1">
    <citation type="submission" date="2021-02" db="EMBL/GenBank/DDBJ databases">
        <authorList>
            <person name="Nowell W R."/>
        </authorList>
    </citation>
    <scope>NUCLEOTIDE SEQUENCE</scope>
</reference>
<dbReference type="Proteomes" id="UP000663860">
    <property type="component" value="Unassembled WGS sequence"/>
</dbReference>
<evidence type="ECO:0000256" key="2">
    <source>
        <dbReference type="ARBA" id="ARBA00022737"/>
    </source>
</evidence>
<evidence type="ECO:0000313" key="4">
    <source>
        <dbReference type="EMBL" id="CAF0724281.1"/>
    </source>
</evidence>
<dbReference type="Gene3D" id="2.20.110.10">
    <property type="entry name" value="Histone H3 K4-specific methyltransferase SET7/9 N-terminal domain"/>
    <property type="match status" value="2"/>
</dbReference>
<dbReference type="InterPro" id="IPR003409">
    <property type="entry name" value="MORN"/>
</dbReference>
<evidence type="ECO:0000256" key="1">
    <source>
        <dbReference type="ARBA" id="ARBA00004316"/>
    </source>
</evidence>
<dbReference type="AlphaFoldDB" id="A0A813MGP3"/>
<dbReference type="Pfam" id="PF02493">
    <property type="entry name" value="MORN"/>
    <property type="match status" value="4"/>
</dbReference>
<dbReference type="GO" id="GO:0048678">
    <property type="term" value="P:response to axon injury"/>
    <property type="evidence" value="ECO:0007669"/>
    <property type="project" value="TreeGrafter"/>
</dbReference>
<comment type="subcellular location">
    <subcellularLocation>
        <location evidence="1">Cell projection</location>
    </subcellularLocation>
</comment>
<sequence length="170" mass="19337">MQSTFRYPDGSEYTGGEKNRFILKEKYDFCFFKGEWNNDGERHGFGQFLFSDQAKYRGQFEHGLFSGLGCITYPDGSKYDGELSQGRYNGLGVFIRCDGMKYEGQLQNGLICGLGLLTFADGSHGLPRNEGYFENNKLVRHEKCPDIIRKAIICAEKAKNQQPPQENRST</sequence>
<dbReference type="SMART" id="SM00698">
    <property type="entry name" value="MORN"/>
    <property type="match status" value="4"/>
</dbReference>
<keyword evidence="2" id="KW-0677">Repeat</keyword>
<proteinExistence type="predicted"/>
<organism evidence="4 6">
    <name type="scientific">Adineta steineri</name>
    <dbReference type="NCBI Taxonomy" id="433720"/>
    <lineage>
        <taxon>Eukaryota</taxon>
        <taxon>Metazoa</taxon>
        <taxon>Spiralia</taxon>
        <taxon>Gnathifera</taxon>
        <taxon>Rotifera</taxon>
        <taxon>Eurotatoria</taxon>
        <taxon>Bdelloidea</taxon>
        <taxon>Adinetida</taxon>
        <taxon>Adinetidae</taxon>
        <taxon>Adineta</taxon>
    </lineage>
</organism>
<dbReference type="GO" id="GO:0042995">
    <property type="term" value="C:cell projection"/>
    <property type="evidence" value="ECO:0007669"/>
    <property type="project" value="UniProtKB-SubCell"/>
</dbReference>
<evidence type="ECO:0000313" key="6">
    <source>
        <dbReference type="Proteomes" id="UP000663860"/>
    </source>
</evidence>
<gene>
    <name evidence="4" type="ORF">IZO911_LOCUS2260</name>
    <name evidence="5" type="ORF">KXQ929_LOCUS9657</name>
</gene>
<protein>
    <recommendedName>
        <fullName evidence="7">MORN repeat-containing protein 4</fullName>
    </recommendedName>
</protein>
<dbReference type="Proteomes" id="UP000663868">
    <property type="component" value="Unassembled WGS sequence"/>
</dbReference>
<evidence type="ECO:0000313" key="5">
    <source>
        <dbReference type="EMBL" id="CAF3680790.1"/>
    </source>
</evidence>
<dbReference type="PANTHER" id="PTHR46614">
    <property type="entry name" value="MORN REPEAT-CONTAINING PROTEIN 4"/>
    <property type="match status" value="1"/>
</dbReference>
<dbReference type="EMBL" id="CAJOBB010000444">
    <property type="protein sequence ID" value="CAF3680790.1"/>
    <property type="molecule type" value="Genomic_DNA"/>
</dbReference>